<gene>
    <name evidence="1" type="ORF">SERLA73DRAFT_43542</name>
</gene>
<dbReference type="HOGENOM" id="CLU_2997972_0_0_1"/>
<dbReference type="InParanoid" id="F8PFQ2"/>
<sequence length="60" mass="7005">SWWPKNFTFMGSSLDTGIWTSSAEKWFHTCLEHIFCNTTELRGAKQWKNSLFSSQFQAAQ</sequence>
<proteinExistence type="predicted"/>
<reference evidence="2" key="1">
    <citation type="journal article" date="2011" name="Science">
        <title>The plant cell wall-decomposing machinery underlies the functional diversity of forest fungi.</title>
        <authorList>
            <person name="Eastwood D.C."/>
            <person name="Floudas D."/>
            <person name="Binder M."/>
            <person name="Majcherczyk A."/>
            <person name="Schneider P."/>
            <person name="Aerts A."/>
            <person name="Asiegbu F.O."/>
            <person name="Baker S.E."/>
            <person name="Barry K."/>
            <person name="Bendiksby M."/>
            <person name="Blumentritt M."/>
            <person name="Coutinho P.M."/>
            <person name="Cullen D."/>
            <person name="de Vries R.P."/>
            <person name="Gathman A."/>
            <person name="Goodell B."/>
            <person name="Henrissat B."/>
            <person name="Ihrmark K."/>
            <person name="Kauserud H."/>
            <person name="Kohler A."/>
            <person name="LaButti K."/>
            <person name="Lapidus A."/>
            <person name="Lavin J.L."/>
            <person name="Lee Y.-H."/>
            <person name="Lindquist E."/>
            <person name="Lilly W."/>
            <person name="Lucas S."/>
            <person name="Morin E."/>
            <person name="Murat C."/>
            <person name="Oguiza J.A."/>
            <person name="Park J."/>
            <person name="Pisabarro A.G."/>
            <person name="Riley R."/>
            <person name="Rosling A."/>
            <person name="Salamov A."/>
            <person name="Schmidt O."/>
            <person name="Schmutz J."/>
            <person name="Skrede I."/>
            <person name="Stenlid J."/>
            <person name="Wiebenga A."/>
            <person name="Xie X."/>
            <person name="Kuees U."/>
            <person name="Hibbett D.S."/>
            <person name="Hoffmeister D."/>
            <person name="Hoegberg N."/>
            <person name="Martin F."/>
            <person name="Grigoriev I.V."/>
            <person name="Watkinson S.C."/>
        </authorList>
    </citation>
    <scope>NUCLEOTIDE SEQUENCE [LARGE SCALE GENOMIC DNA]</scope>
    <source>
        <strain evidence="2">strain S7.3</strain>
    </source>
</reference>
<evidence type="ECO:0000313" key="1">
    <source>
        <dbReference type="EMBL" id="EGO04253.1"/>
    </source>
</evidence>
<accession>F8PFQ2</accession>
<dbReference type="OMA" id="TCLEHIF"/>
<protein>
    <submittedName>
        <fullName evidence="1">Uncharacterized protein</fullName>
    </submittedName>
</protein>
<dbReference type="Proteomes" id="UP000008063">
    <property type="component" value="Unassembled WGS sequence"/>
</dbReference>
<evidence type="ECO:0000313" key="2">
    <source>
        <dbReference type="Proteomes" id="UP000008063"/>
    </source>
</evidence>
<dbReference type="AlphaFoldDB" id="F8PFQ2"/>
<keyword evidence="2" id="KW-1185">Reference proteome</keyword>
<feature type="non-terminal residue" evidence="1">
    <location>
        <position position="1"/>
    </location>
</feature>
<organism evidence="2">
    <name type="scientific">Serpula lacrymans var. lacrymans (strain S7.3)</name>
    <name type="common">Dry rot fungus</name>
    <dbReference type="NCBI Taxonomy" id="936435"/>
    <lineage>
        <taxon>Eukaryota</taxon>
        <taxon>Fungi</taxon>
        <taxon>Dikarya</taxon>
        <taxon>Basidiomycota</taxon>
        <taxon>Agaricomycotina</taxon>
        <taxon>Agaricomycetes</taxon>
        <taxon>Agaricomycetidae</taxon>
        <taxon>Boletales</taxon>
        <taxon>Coniophorineae</taxon>
        <taxon>Serpulaceae</taxon>
        <taxon>Serpula</taxon>
    </lineage>
</organism>
<dbReference type="EMBL" id="GL945474">
    <property type="protein sequence ID" value="EGO04253.1"/>
    <property type="molecule type" value="Genomic_DNA"/>
</dbReference>
<name>F8PFQ2_SERL3</name>